<feature type="domain" description="Terpene synthase N-terminal" evidence="4">
    <location>
        <begin position="68"/>
        <end position="245"/>
    </location>
</feature>
<evidence type="ECO:0000256" key="2">
    <source>
        <dbReference type="ARBA" id="ARBA00022723"/>
    </source>
</evidence>
<dbReference type="SFLD" id="SFLDS00005">
    <property type="entry name" value="Isoprenoid_Synthase_Type_I"/>
    <property type="match status" value="1"/>
</dbReference>
<evidence type="ECO:0000259" key="5">
    <source>
        <dbReference type="Pfam" id="PF03936"/>
    </source>
</evidence>
<dbReference type="CDD" id="cd00684">
    <property type="entry name" value="Terpene_cyclase_plant_C1"/>
    <property type="match status" value="1"/>
</dbReference>
<dbReference type="InterPro" id="IPR008930">
    <property type="entry name" value="Terpenoid_cyclase/PrenylTrfase"/>
</dbReference>
<accession>A0A1W7HBY0</accession>
<protein>
    <submittedName>
        <fullName evidence="6">Putative isoprene synthase</fullName>
    </submittedName>
</protein>
<evidence type="ECO:0000313" key="6">
    <source>
        <dbReference type="EMBL" id="BAX34749.1"/>
    </source>
</evidence>
<keyword evidence="3" id="KW-0460">Magnesium</keyword>
<dbReference type="InterPro" id="IPR034741">
    <property type="entry name" value="Terpene_cyclase-like_1_C"/>
</dbReference>
<dbReference type="GO" id="GO:0000287">
    <property type="term" value="F:magnesium ion binding"/>
    <property type="evidence" value="ECO:0007669"/>
    <property type="project" value="InterPro"/>
</dbReference>
<feature type="domain" description="Terpene synthase metal-binding" evidence="5">
    <location>
        <begin position="299"/>
        <end position="539"/>
    </location>
</feature>
<sequence length="597" mass="67952">MASNHVLSPAFPPFVRPKLSPEGWKNSLQTNNVCSLRIWPVPGWVTSINPCSRSSRQRLSTYYSPSSWSYEFLETLANDNNVLMEAEMDTIKSLEEEVKCMLDDETAEPLASLELIDDICRLGLGYLFEENIKRALNRVVQSSENDCNQAILKSRHASALYFRILRQHGFEISTDMMFVSFMDNGIGSANMVEDARDLLSLYEASHLAFDGENGLAEAGEYARFHLRNMLGMLDAATAEQVTHALELPFHQRMQRFEARWNIATYNKLRSLHQLAKLDFNSVQFAHQQDLAEVSRWWREIGLAGKLSFARDRLMESFFWTVGIVFQPQHSKCRKELTKVIKFITVLDDVYDIYGSIEELELLTNAVERWDISSTVDLPDYMKICFLALYNTVNGIAFESLKKQGQFVAPHLAKVWADVCKSFLQEAKWCNAKYIPTFDEYLNNAWVSSTGAAVLVHAFFLMSHEDINLPEAVTKLNDYPPIIRLSSTILRLANDLGSFEAEAERGESTNAITCYMHQFGESEEAARTYIRNLIDESWKKMNTEMVRDSIFGKCFVETAANLARTGQCQYQYGDGHSSPNSITRTIVSSLIVESVQVD</sequence>
<dbReference type="PANTHER" id="PTHR31225">
    <property type="entry name" value="OS04G0344100 PROTEIN-RELATED"/>
    <property type="match status" value="1"/>
</dbReference>
<dbReference type="InterPro" id="IPR008949">
    <property type="entry name" value="Isoprenoid_synthase_dom_sf"/>
</dbReference>
<dbReference type="Pfam" id="PF01397">
    <property type="entry name" value="Terpene_synth"/>
    <property type="match status" value="1"/>
</dbReference>
<dbReference type="AlphaFoldDB" id="A0A1W7HBY0"/>
<keyword evidence="2" id="KW-0479">Metal-binding</keyword>
<dbReference type="SFLD" id="SFLDG01019">
    <property type="entry name" value="Terpene_Cyclase_Like_1_C_Termi"/>
    <property type="match status" value="1"/>
</dbReference>
<dbReference type="InterPro" id="IPR044814">
    <property type="entry name" value="Terpene_cyclase_plant_C1"/>
</dbReference>
<evidence type="ECO:0000256" key="1">
    <source>
        <dbReference type="ARBA" id="ARBA00001946"/>
    </source>
</evidence>
<name>A0A1W7HBY0_SCODU</name>
<dbReference type="PANTHER" id="PTHR31225:SF252">
    <property type="entry name" value="TERPENE SYNTHASE 12-RELATED"/>
    <property type="match status" value="1"/>
</dbReference>
<dbReference type="Gene3D" id="1.50.10.130">
    <property type="entry name" value="Terpene synthase, N-terminal domain"/>
    <property type="match status" value="1"/>
</dbReference>
<dbReference type="FunFam" id="1.10.600.10:FF:000007">
    <property type="entry name" value="Isoprene synthase, chloroplastic"/>
    <property type="match status" value="1"/>
</dbReference>
<proteinExistence type="evidence at transcript level"/>
<dbReference type="Gene3D" id="1.10.600.10">
    <property type="entry name" value="Farnesyl Diphosphate Synthase"/>
    <property type="match status" value="1"/>
</dbReference>
<dbReference type="InterPro" id="IPR005630">
    <property type="entry name" value="Terpene_synthase_metal-bd"/>
</dbReference>
<dbReference type="EMBL" id="FX983124">
    <property type="protein sequence ID" value="BAX34749.1"/>
    <property type="molecule type" value="mRNA"/>
</dbReference>
<dbReference type="Pfam" id="PF03936">
    <property type="entry name" value="Terpene_synth_C"/>
    <property type="match status" value="1"/>
</dbReference>
<dbReference type="InterPro" id="IPR001906">
    <property type="entry name" value="Terpene_synth_N"/>
</dbReference>
<dbReference type="GO" id="GO:0010333">
    <property type="term" value="F:terpene synthase activity"/>
    <property type="evidence" value="ECO:0007669"/>
    <property type="project" value="InterPro"/>
</dbReference>
<organism evidence="6">
    <name type="scientific">Scoparia dulcis</name>
    <name type="common">Sweet broom</name>
    <name type="synonym">Capraria dulcis</name>
    <dbReference type="NCBI Taxonomy" id="107240"/>
    <lineage>
        <taxon>Eukaryota</taxon>
        <taxon>Viridiplantae</taxon>
        <taxon>Streptophyta</taxon>
        <taxon>Embryophyta</taxon>
        <taxon>Tracheophyta</taxon>
        <taxon>Spermatophyta</taxon>
        <taxon>Magnoliopsida</taxon>
        <taxon>eudicotyledons</taxon>
        <taxon>Gunneridae</taxon>
        <taxon>Pentapetalae</taxon>
        <taxon>asterids</taxon>
        <taxon>lamiids</taxon>
        <taxon>Lamiales</taxon>
        <taxon>Plantaginaceae</taxon>
        <taxon>Gratioleae</taxon>
        <taxon>Scoparia</taxon>
    </lineage>
</organism>
<dbReference type="InterPro" id="IPR050148">
    <property type="entry name" value="Terpene_synthase-like"/>
</dbReference>
<reference evidence="6" key="1">
    <citation type="journal article" date="2017" name="Sci. Rep.">
        <title>Elucidation of terpenoid metabolism in Scoparia dulcis by RNA-seq analysis.</title>
        <authorList>
            <person name="Yamamura Y."/>
            <person name="Kurosaki F."/>
            <person name="Lee J.B."/>
        </authorList>
    </citation>
    <scope>NUCLEOTIDE SEQUENCE</scope>
    <source>
        <tissue evidence="6">Mixture of leaf and root</tissue>
    </source>
</reference>
<comment type="cofactor">
    <cofactor evidence="1">
        <name>Mg(2+)</name>
        <dbReference type="ChEBI" id="CHEBI:18420"/>
    </cofactor>
</comment>
<evidence type="ECO:0000256" key="3">
    <source>
        <dbReference type="ARBA" id="ARBA00022842"/>
    </source>
</evidence>
<dbReference type="SUPFAM" id="SSF48576">
    <property type="entry name" value="Terpenoid synthases"/>
    <property type="match status" value="1"/>
</dbReference>
<dbReference type="GO" id="GO:0016102">
    <property type="term" value="P:diterpenoid biosynthetic process"/>
    <property type="evidence" value="ECO:0007669"/>
    <property type="project" value="InterPro"/>
</dbReference>
<dbReference type="InterPro" id="IPR036965">
    <property type="entry name" value="Terpene_synth_N_sf"/>
</dbReference>
<dbReference type="SUPFAM" id="SSF48239">
    <property type="entry name" value="Terpenoid cyclases/Protein prenyltransferases"/>
    <property type="match status" value="1"/>
</dbReference>
<evidence type="ECO:0000259" key="4">
    <source>
        <dbReference type="Pfam" id="PF01397"/>
    </source>
</evidence>